<keyword evidence="2" id="KW-1185">Reference proteome</keyword>
<gene>
    <name evidence="1" type="ORF">AHMF7616_04840</name>
</gene>
<protein>
    <submittedName>
        <fullName evidence="1">Uncharacterized protein</fullName>
    </submittedName>
</protein>
<dbReference type="EMBL" id="QASA01000001">
    <property type="protein sequence ID" value="RDC66209.1"/>
    <property type="molecule type" value="Genomic_DNA"/>
</dbReference>
<dbReference type="RefSeq" id="WP_115375104.1">
    <property type="nucleotide sequence ID" value="NZ_QASA01000001.1"/>
</dbReference>
<evidence type="ECO:0000313" key="2">
    <source>
        <dbReference type="Proteomes" id="UP000253919"/>
    </source>
</evidence>
<organism evidence="1 2">
    <name type="scientific">Adhaeribacter pallidiroseus</name>
    <dbReference type="NCBI Taxonomy" id="2072847"/>
    <lineage>
        <taxon>Bacteria</taxon>
        <taxon>Pseudomonadati</taxon>
        <taxon>Bacteroidota</taxon>
        <taxon>Cytophagia</taxon>
        <taxon>Cytophagales</taxon>
        <taxon>Hymenobacteraceae</taxon>
        <taxon>Adhaeribacter</taxon>
    </lineage>
</organism>
<proteinExistence type="predicted"/>
<evidence type="ECO:0000313" key="1">
    <source>
        <dbReference type="EMBL" id="RDC66209.1"/>
    </source>
</evidence>
<accession>A0A369QTR8</accession>
<dbReference type="Proteomes" id="UP000253919">
    <property type="component" value="Unassembled WGS sequence"/>
</dbReference>
<name>A0A369QTR8_9BACT</name>
<dbReference type="AlphaFoldDB" id="A0A369QTR8"/>
<sequence>MNITDRKYFQEYHEQIGKDIEKLAANFDFKEQTGNLSYATQASAVYSANIEGNRIDLNTFGGLNFLLKNLNRRKYYKKLITWLRLTNGCKKIV</sequence>
<reference evidence="1 2" key="1">
    <citation type="submission" date="2018-04" db="EMBL/GenBank/DDBJ databases">
        <title>Adhaeribacter sp. HMF7616 genome sequencing and assembly.</title>
        <authorList>
            <person name="Kang H."/>
            <person name="Kang J."/>
            <person name="Cha I."/>
            <person name="Kim H."/>
            <person name="Joh K."/>
        </authorList>
    </citation>
    <scope>NUCLEOTIDE SEQUENCE [LARGE SCALE GENOMIC DNA]</scope>
    <source>
        <strain evidence="1 2">HMF7616</strain>
    </source>
</reference>
<comment type="caution">
    <text evidence="1">The sequence shown here is derived from an EMBL/GenBank/DDBJ whole genome shotgun (WGS) entry which is preliminary data.</text>
</comment>